<keyword evidence="6" id="KW-0106">Calcium</keyword>
<evidence type="ECO:0000256" key="3">
    <source>
        <dbReference type="ARBA" id="ARBA00022723"/>
    </source>
</evidence>
<dbReference type="AlphaFoldDB" id="A0A382ZLE9"/>
<dbReference type="PANTHER" id="PTHR42693">
    <property type="entry name" value="ARYLSULFATASE FAMILY MEMBER"/>
    <property type="match status" value="1"/>
</dbReference>
<dbReference type="Gene3D" id="3.40.720.10">
    <property type="entry name" value="Alkaline Phosphatase, subunit A"/>
    <property type="match status" value="1"/>
</dbReference>
<dbReference type="EMBL" id="UINC01184724">
    <property type="protein sequence ID" value="SVD96069.1"/>
    <property type="molecule type" value="Genomic_DNA"/>
</dbReference>
<evidence type="ECO:0000256" key="2">
    <source>
        <dbReference type="ARBA" id="ARBA00008779"/>
    </source>
</evidence>
<evidence type="ECO:0000256" key="4">
    <source>
        <dbReference type="ARBA" id="ARBA00022729"/>
    </source>
</evidence>
<dbReference type="InterPro" id="IPR050738">
    <property type="entry name" value="Sulfatase"/>
</dbReference>
<keyword evidence="5" id="KW-0378">Hydrolase</keyword>
<comment type="similarity">
    <text evidence="2">Belongs to the sulfatase family.</text>
</comment>
<feature type="domain" description="Sulfatase N-terminal" evidence="7">
    <location>
        <begin position="40"/>
        <end position="99"/>
    </location>
</feature>
<accession>A0A382ZLE9</accession>
<dbReference type="Pfam" id="PF00884">
    <property type="entry name" value="Sulfatase"/>
    <property type="match status" value="1"/>
</dbReference>
<evidence type="ECO:0000313" key="8">
    <source>
        <dbReference type="EMBL" id="SVD96069.1"/>
    </source>
</evidence>
<name>A0A382ZLE9_9ZZZZ</name>
<dbReference type="InterPro" id="IPR000917">
    <property type="entry name" value="Sulfatase_N"/>
</dbReference>
<dbReference type="GO" id="GO:0046872">
    <property type="term" value="F:metal ion binding"/>
    <property type="evidence" value="ECO:0007669"/>
    <property type="project" value="UniProtKB-KW"/>
</dbReference>
<organism evidence="8">
    <name type="scientific">marine metagenome</name>
    <dbReference type="NCBI Taxonomy" id="408172"/>
    <lineage>
        <taxon>unclassified sequences</taxon>
        <taxon>metagenomes</taxon>
        <taxon>ecological metagenomes</taxon>
    </lineage>
</organism>
<sequence>MTKENTMSKYIQSARIAIFLLIIFVLVTPTLAALESDKKPNIVLVLMDNFGYGEIGVYGGGVIRGAATPNIDSIAAEGFQLTNYNVEAECTPSRSALMT</sequence>
<keyword evidence="3" id="KW-0479">Metal-binding</keyword>
<keyword evidence="4" id="KW-0732">Signal</keyword>
<feature type="non-terminal residue" evidence="8">
    <location>
        <position position="99"/>
    </location>
</feature>
<evidence type="ECO:0000259" key="7">
    <source>
        <dbReference type="Pfam" id="PF00884"/>
    </source>
</evidence>
<evidence type="ECO:0000256" key="5">
    <source>
        <dbReference type="ARBA" id="ARBA00022801"/>
    </source>
</evidence>
<evidence type="ECO:0000256" key="6">
    <source>
        <dbReference type="ARBA" id="ARBA00022837"/>
    </source>
</evidence>
<proteinExistence type="inferred from homology"/>
<comment type="cofactor">
    <cofactor evidence="1">
        <name>Ca(2+)</name>
        <dbReference type="ChEBI" id="CHEBI:29108"/>
    </cofactor>
</comment>
<protein>
    <recommendedName>
        <fullName evidence="7">Sulfatase N-terminal domain-containing protein</fullName>
    </recommendedName>
</protein>
<dbReference type="SUPFAM" id="SSF53649">
    <property type="entry name" value="Alkaline phosphatase-like"/>
    <property type="match status" value="1"/>
</dbReference>
<dbReference type="GO" id="GO:0004065">
    <property type="term" value="F:arylsulfatase activity"/>
    <property type="evidence" value="ECO:0007669"/>
    <property type="project" value="TreeGrafter"/>
</dbReference>
<dbReference type="PANTHER" id="PTHR42693:SF42">
    <property type="entry name" value="ARYLSULFATASE G"/>
    <property type="match status" value="1"/>
</dbReference>
<reference evidence="8" key="1">
    <citation type="submission" date="2018-05" db="EMBL/GenBank/DDBJ databases">
        <authorList>
            <person name="Lanie J.A."/>
            <person name="Ng W.-L."/>
            <person name="Kazmierczak K.M."/>
            <person name="Andrzejewski T.M."/>
            <person name="Davidsen T.M."/>
            <person name="Wayne K.J."/>
            <person name="Tettelin H."/>
            <person name="Glass J.I."/>
            <person name="Rusch D."/>
            <person name="Podicherti R."/>
            <person name="Tsui H.-C.T."/>
            <person name="Winkler M.E."/>
        </authorList>
    </citation>
    <scope>NUCLEOTIDE SEQUENCE</scope>
</reference>
<dbReference type="InterPro" id="IPR017850">
    <property type="entry name" value="Alkaline_phosphatase_core_sf"/>
</dbReference>
<gene>
    <name evidence="8" type="ORF">METZ01_LOCUS448923</name>
</gene>
<evidence type="ECO:0000256" key="1">
    <source>
        <dbReference type="ARBA" id="ARBA00001913"/>
    </source>
</evidence>